<evidence type="ECO:0000313" key="1">
    <source>
        <dbReference type="EMBL" id="CAG5089638.1"/>
    </source>
</evidence>
<accession>A0A8J2HC09</accession>
<name>A0A8J2HC09_COTCN</name>
<comment type="caution">
    <text evidence="1">The sequence shown here is derived from an EMBL/GenBank/DDBJ whole genome shotgun (WGS) entry which is preliminary data.</text>
</comment>
<gene>
    <name evidence="1" type="ORF">HICCMSTLAB_LOCUS5313</name>
</gene>
<proteinExistence type="predicted"/>
<keyword evidence="2" id="KW-1185">Reference proteome</keyword>
<dbReference type="Proteomes" id="UP000786811">
    <property type="component" value="Unassembled WGS sequence"/>
</dbReference>
<protein>
    <submittedName>
        <fullName evidence="1">Uncharacterized protein</fullName>
    </submittedName>
</protein>
<dbReference type="EMBL" id="CAJNRD030001119">
    <property type="protein sequence ID" value="CAG5089638.1"/>
    <property type="molecule type" value="Genomic_DNA"/>
</dbReference>
<reference evidence="1" key="1">
    <citation type="submission" date="2021-04" db="EMBL/GenBank/DDBJ databases">
        <authorList>
            <person name="Chebbi M.A.C M."/>
        </authorList>
    </citation>
    <scope>NUCLEOTIDE SEQUENCE</scope>
</reference>
<dbReference type="AlphaFoldDB" id="A0A8J2HC09"/>
<evidence type="ECO:0000313" key="2">
    <source>
        <dbReference type="Proteomes" id="UP000786811"/>
    </source>
</evidence>
<organism evidence="1 2">
    <name type="scientific">Cotesia congregata</name>
    <name type="common">Parasitoid wasp</name>
    <name type="synonym">Apanteles congregatus</name>
    <dbReference type="NCBI Taxonomy" id="51543"/>
    <lineage>
        <taxon>Eukaryota</taxon>
        <taxon>Metazoa</taxon>
        <taxon>Ecdysozoa</taxon>
        <taxon>Arthropoda</taxon>
        <taxon>Hexapoda</taxon>
        <taxon>Insecta</taxon>
        <taxon>Pterygota</taxon>
        <taxon>Neoptera</taxon>
        <taxon>Endopterygota</taxon>
        <taxon>Hymenoptera</taxon>
        <taxon>Apocrita</taxon>
        <taxon>Ichneumonoidea</taxon>
        <taxon>Braconidae</taxon>
        <taxon>Microgastrinae</taxon>
        <taxon>Cotesia</taxon>
    </lineage>
</organism>
<sequence>MVFQFRIETGPLKLAIFYKTHTIPPHNIKNHQSISCPGTTPPATPNTYDIKKKILKKSFREPFEAGDFL</sequence>